<evidence type="ECO:0000313" key="2">
    <source>
        <dbReference type="EMBL" id="CAH1990314.1"/>
    </source>
</evidence>
<evidence type="ECO:0000256" key="1">
    <source>
        <dbReference type="SAM" id="MobiDB-lite"/>
    </source>
</evidence>
<sequence>MAKRSGIRPSVSGMDLNRRLKLLSDEMVSIKKSLGHEDVATVTASSSRQCRSRRLSRSRIRSERKRNRSVSASNSVMTTERNKRVRHEDVAISVHDRNKSRYVHDKHDYNGHEDVANSPRFRRVRRISSSSSPDTVGGREDDASSHSENSDTDAPEQECVMENDESAASTSNSDLKGDVLLLLGKNVVKKSILLPLYTTIYLKFGLGYYNKAWTKMKD</sequence>
<reference evidence="2" key="1">
    <citation type="submission" date="2022-03" db="EMBL/GenBank/DDBJ databases">
        <authorList>
            <person name="Sayadi A."/>
        </authorList>
    </citation>
    <scope>NUCLEOTIDE SEQUENCE</scope>
</reference>
<feature type="compositionally biased region" description="Polar residues" evidence="1">
    <location>
        <begin position="70"/>
        <end position="79"/>
    </location>
</feature>
<dbReference type="Proteomes" id="UP001152888">
    <property type="component" value="Unassembled WGS sequence"/>
</dbReference>
<accession>A0A9P0LC53</accession>
<protein>
    <submittedName>
        <fullName evidence="2">Uncharacterized protein</fullName>
    </submittedName>
</protein>
<feature type="compositionally biased region" description="Basic and acidic residues" evidence="1">
    <location>
        <begin position="80"/>
        <end position="115"/>
    </location>
</feature>
<evidence type="ECO:0000313" key="3">
    <source>
        <dbReference type="Proteomes" id="UP001152888"/>
    </source>
</evidence>
<dbReference type="EMBL" id="CAKOFQ010007084">
    <property type="protein sequence ID" value="CAH1990314.1"/>
    <property type="molecule type" value="Genomic_DNA"/>
</dbReference>
<feature type="region of interest" description="Disordered" evidence="1">
    <location>
        <begin position="39"/>
        <end position="172"/>
    </location>
</feature>
<feature type="compositionally biased region" description="Basic residues" evidence="1">
    <location>
        <begin position="50"/>
        <end position="68"/>
    </location>
</feature>
<organism evidence="2 3">
    <name type="scientific">Acanthoscelides obtectus</name>
    <name type="common">Bean weevil</name>
    <name type="synonym">Bruchus obtectus</name>
    <dbReference type="NCBI Taxonomy" id="200917"/>
    <lineage>
        <taxon>Eukaryota</taxon>
        <taxon>Metazoa</taxon>
        <taxon>Ecdysozoa</taxon>
        <taxon>Arthropoda</taxon>
        <taxon>Hexapoda</taxon>
        <taxon>Insecta</taxon>
        <taxon>Pterygota</taxon>
        <taxon>Neoptera</taxon>
        <taxon>Endopterygota</taxon>
        <taxon>Coleoptera</taxon>
        <taxon>Polyphaga</taxon>
        <taxon>Cucujiformia</taxon>
        <taxon>Chrysomeloidea</taxon>
        <taxon>Chrysomelidae</taxon>
        <taxon>Bruchinae</taxon>
        <taxon>Bruchini</taxon>
        <taxon>Acanthoscelides</taxon>
    </lineage>
</organism>
<name>A0A9P0LC53_ACAOB</name>
<comment type="caution">
    <text evidence="2">The sequence shown here is derived from an EMBL/GenBank/DDBJ whole genome shotgun (WGS) entry which is preliminary data.</text>
</comment>
<feature type="compositionally biased region" description="Basic and acidic residues" evidence="1">
    <location>
        <begin position="137"/>
        <end position="149"/>
    </location>
</feature>
<feature type="compositionally biased region" description="Acidic residues" evidence="1">
    <location>
        <begin position="150"/>
        <end position="165"/>
    </location>
</feature>
<keyword evidence="3" id="KW-1185">Reference proteome</keyword>
<proteinExistence type="predicted"/>
<dbReference type="AlphaFoldDB" id="A0A9P0LC53"/>
<gene>
    <name evidence="2" type="ORF">ACAOBT_LOCUS19580</name>
</gene>